<dbReference type="Proteomes" id="UP000284706">
    <property type="component" value="Unassembled WGS sequence"/>
</dbReference>
<evidence type="ECO:0000313" key="3">
    <source>
        <dbReference type="EMBL" id="PPQ69533.1"/>
    </source>
</evidence>
<gene>
    <name evidence="3" type="ORF">CVT26_001791</name>
</gene>
<dbReference type="InterPro" id="IPR011009">
    <property type="entry name" value="Kinase-like_dom_sf"/>
</dbReference>
<dbReference type="PANTHER" id="PTHR38248">
    <property type="entry name" value="FUNK1 6"/>
    <property type="match status" value="1"/>
</dbReference>
<feature type="region of interest" description="Disordered" evidence="1">
    <location>
        <begin position="269"/>
        <end position="363"/>
    </location>
</feature>
<dbReference type="Pfam" id="PF17667">
    <property type="entry name" value="Pkinase_fungal"/>
    <property type="match status" value="1"/>
</dbReference>
<dbReference type="InParanoid" id="A0A409VTG7"/>
<name>A0A409VTG7_9AGAR</name>
<accession>A0A409VTG7</accession>
<comment type="caution">
    <text evidence="3">The sequence shown here is derived from an EMBL/GenBank/DDBJ whole genome shotgun (WGS) entry which is preliminary data.</text>
</comment>
<evidence type="ECO:0000259" key="2">
    <source>
        <dbReference type="Pfam" id="PF17667"/>
    </source>
</evidence>
<sequence>MVKVRTSHLHCRQSVRPCDTSDLELDLLRKAQTCGIDAVLKYFTYLILKQDSSEKYHLDRLIDTLESIRRERGQLEKKDDGATHDEAWKQYDTGLEDLKEAERVSTRFKDDIQNKLLCDLLAGVLHIANETRHKNLLVQLENSRREKNKKQHCPHFVRLCNAVLTQLKTVEVESFKSFNKLLDIKFQVNGPVRTKNRGTAEGFDYRPDFIISSYNALTRNFNGKPPEYDAEPPIPLKWPAVLLSGKIKTELHVTYPEFKSRESYDHLENLDKPYDDTTSNTSELKTQEGGLEEDSARGGEYGEWEEGGHDHPGVPSLWHLHPTSSLKRTRGAGKPVTDIEQPQAKKTRVFPTPPCSAPGTRSVARQPTNEFHVQDVRQEVVAGRVQCAYYALEMLSYSVGVHHAVNLLLIDRILFIWYYDRQGIVQSTGIDIFKDFPRFVALLFLFQRFSLEDWGIIPAFNPEAVDKHGLSNACSTAPKSDKDPQAKAEPEVIPLTLKLHGSGGPYLENYEDFTPFWKSRGEMPISELTEVWIPDAKSFLSYRPQCLAGRATAVMPAVGYGPGRASKVDMVCKISHPEVQRRHEGTTMAIIYKIAEEDETRPETQAKKAEICYDWNMFNHLPKFYFYGDVKGTSTHVIRTLVGCDTSGCRTMRIIGMKRLVKVTTLQSWDFVKAWLEGVICHAFLWKNHIEHGDPSLSNLMYDEDTKCGVLTDFDLCLLQWEPRTVGLDRTGTVPFMAIGLLNDEYWTKGKLVRRYHHELESFIWILPYVFLQYEGGIRKPNALVGPWSTSDYNVCRKEKQDFLYERINKVKIQSSAHEALTFKLGVRSEFSACWGLARALCKALTKLGSEQHRREQEAAINYTTVVGNPADPFVIHARLKATEPAANSPSNNHGDLCWASEFLWSKFVGVTQVLTTLQQPYPDFAPLQARLEYYKPTFGAHDPGRIKELQRLCQDVVLNAGASPA</sequence>
<dbReference type="SUPFAM" id="SSF56112">
    <property type="entry name" value="Protein kinase-like (PK-like)"/>
    <property type="match status" value="1"/>
</dbReference>
<evidence type="ECO:0000256" key="1">
    <source>
        <dbReference type="SAM" id="MobiDB-lite"/>
    </source>
</evidence>
<dbReference type="InterPro" id="IPR040976">
    <property type="entry name" value="Pkinase_fungal"/>
</dbReference>
<proteinExistence type="predicted"/>
<dbReference type="EMBL" id="NHYE01005570">
    <property type="protein sequence ID" value="PPQ69533.1"/>
    <property type="molecule type" value="Genomic_DNA"/>
</dbReference>
<dbReference type="AlphaFoldDB" id="A0A409VTG7"/>
<dbReference type="PANTHER" id="PTHR38248:SF2">
    <property type="entry name" value="FUNK1 11"/>
    <property type="match status" value="1"/>
</dbReference>
<feature type="domain" description="Fungal-type protein kinase" evidence="2">
    <location>
        <begin position="673"/>
        <end position="770"/>
    </location>
</feature>
<evidence type="ECO:0000313" key="4">
    <source>
        <dbReference type="Proteomes" id="UP000284706"/>
    </source>
</evidence>
<reference evidence="3 4" key="1">
    <citation type="journal article" date="2018" name="Evol. Lett.">
        <title>Horizontal gene cluster transfer increased hallucinogenic mushroom diversity.</title>
        <authorList>
            <person name="Reynolds H.T."/>
            <person name="Vijayakumar V."/>
            <person name="Gluck-Thaler E."/>
            <person name="Korotkin H.B."/>
            <person name="Matheny P.B."/>
            <person name="Slot J.C."/>
        </authorList>
    </citation>
    <scope>NUCLEOTIDE SEQUENCE [LARGE SCALE GENOMIC DNA]</scope>
    <source>
        <strain evidence="3 4">SRW20</strain>
    </source>
</reference>
<dbReference type="OrthoDB" id="5569250at2759"/>
<organism evidence="3 4">
    <name type="scientific">Gymnopilus dilepis</name>
    <dbReference type="NCBI Taxonomy" id="231916"/>
    <lineage>
        <taxon>Eukaryota</taxon>
        <taxon>Fungi</taxon>
        <taxon>Dikarya</taxon>
        <taxon>Basidiomycota</taxon>
        <taxon>Agaricomycotina</taxon>
        <taxon>Agaricomycetes</taxon>
        <taxon>Agaricomycetidae</taxon>
        <taxon>Agaricales</taxon>
        <taxon>Agaricineae</taxon>
        <taxon>Hymenogastraceae</taxon>
        <taxon>Gymnopilus</taxon>
    </lineage>
</organism>
<protein>
    <recommendedName>
        <fullName evidence="2">Fungal-type protein kinase domain-containing protein</fullName>
    </recommendedName>
</protein>
<keyword evidence="4" id="KW-1185">Reference proteome</keyword>